<keyword evidence="2" id="KW-0472">Membrane</keyword>
<dbReference type="EMBL" id="BAAABW010000013">
    <property type="protein sequence ID" value="GAA0345760.1"/>
    <property type="molecule type" value="Genomic_DNA"/>
</dbReference>
<protein>
    <recommendedName>
        <fullName evidence="4">DUF6801 domain-containing protein</fullName>
    </recommendedName>
</protein>
<feature type="chain" id="PRO_5045783881" description="DUF6801 domain-containing protein" evidence="3">
    <location>
        <begin position="29"/>
        <end position="289"/>
    </location>
</feature>
<feature type="compositionally biased region" description="Polar residues" evidence="1">
    <location>
        <begin position="239"/>
        <end position="248"/>
    </location>
</feature>
<feature type="transmembrane region" description="Helical" evidence="2">
    <location>
        <begin position="258"/>
        <end position="277"/>
    </location>
</feature>
<comment type="caution">
    <text evidence="5">The sequence shown here is derived from an EMBL/GenBank/DDBJ whole genome shotgun (WGS) entry which is preliminary data.</text>
</comment>
<keyword evidence="2" id="KW-0812">Transmembrane</keyword>
<gene>
    <name evidence="5" type="ORF">GCM10010319_22640</name>
</gene>
<feature type="compositionally biased region" description="Low complexity" evidence="1">
    <location>
        <begin position="200"/>
        <end position="235"/>
    </location>
</feature>
<feature type="domain" description="DUF6801" evidence="4">
    <location>
        <begin position="36"/>
        <end position="187"/>
    </location>
</feature>
<organism evidence="5 6">
    <name type="scientific">Streptomyces blastmyceticus</name>
    <dbReference type="NCBI Taxonomy" id="68180"/>
    <lineage>
        <taxon>Bacteria</taxon>
        <taxon>Bacillati</taxon>
        <taxon>Actinomycetota</taxon>
        <taxon>Actinomycetes</taxon>
        <taxon>Kitasatosporales</taxon>
        <taxon>Streptomycetaceae</taxon>
        <taxon>Streptomyces</taxon>
    </lineage>
</organism>
<evidence type="ECO:0000313" key="6">
    <source>
        <dbReference type="Proteomes" id="UP001500063"/>
    </source>
</evidence>
<dbReference type="RefSeq" id="WP_344117641.1">
    <property type="nucleotide sequence ID" value="NZ_BAAABW010000013.1"/>
</dbReference>
<proteinExistence type="predicted"/>
<sequence>MRIALGTAAALGATVGIVGVSGAGTASAQPVSHTLKYTCKVLKIIELPFKAKIDVDIPGSVAVGEPSRKFAIDARTTVDADLTPQLHSIGVKSVEGRVDAEIGVTAPQGDSHLKVPLGIHKTSVPASGSFDVKAAGDAPSLTFRQPGKARITVGDITLHVAGRKANGDTLGPLNIRCTLDSNQSNDIGSFEITKPGTGTGSTTSGTSGTSGPSTTSGASGTTPSGGTSDAASADGNTAPPGSTATGSIAATGQDAADLILPAVGTLVAGAAAVFFGLRLKNRRRTAGDD</sequence>
<dbReference type="InterPro" id="IPR046542">
    <property type="entry name" value="DUF6801"/>
</dbReference>
<keyword evidence="2" id="KW-1133">Transmembrane helix</keyword>
<dbReference type="Pfam" id="PF20611">
    <property type="entry name" value="DUF6801"/>
    <property type="match status" value="1"/>
</dbReference>
<keyword evidence="3" id="KW-0732">Signal</keyword>
<feature type="signal peptide" evidence="3">
    <location>
        <begin position="1"/>
        <end position="28"/>
    </location>
</feature>
<name>A0ABN0WSN2_9ACTN</name>
<feature type="region of interest" description="Disordered" evidence="1">
    <location>
        <begin position="184"/>
        <end position="248"/>
    </location>
</feature>
<dbReference type="Proteomes" id="UP001500063">
    <property type="component" value="Unassembled WGS sequence"/>
</dbReference>
<evidence type="ECO:0000256" key="1">
    <source>
        <dbReference type="SAM" id="MobiDB-lite"/>
    </source>
</evidence>
<evidence type="ECO:0000313" key="5">
    <source>
        <dbReference type="EMBL" id="GAA0345760.1"/>
    </source>
</evidence>
<evidence type="ECO:0000256" key="3">
    <source>
        <dbReference type="SAM" id="SignalP"/>
    </source>
</evidence>
<keyword evidence="6" id="KW-1185">Reference proteome</keyword>
<accession>A0ABN0WSN2</accession>
<evidence type="ECO:0000259" key="4">
    <source>
        <dbReference type="Pfam" id="PF20611"/>
    </source>
</evidence>
<reference evidence="5 6" key="1">
    <citation type="journal article" date="2019" name="Int. J. Syst. Evol. Microbiol.">
        <title>The Global Catalogue of Microorganisms (GCM) 10K type strain sequencing project: providing services to taxonomists for standard genome sequencing and annotation.</title>
        <authorList>
            <consortium name="The Broad Institute Genomics Platform"/>
            <consortium name="The Broad Institute Genome Sequencing Center for Infectious Disease"/>
            <person name="Wu L."/>
            <person name="Ma J."/>
        </authorList>
    </citation>
    <scope>NUCLEOTIDE SEQUENCE [LARGE SCALE GENOMIC DNA]</scope>
    <source>
        <strain evidence="5 6">JCM 4565</strain>
    </source>
</reference>
<evidence type="ECO:0000256" key="2">
    <source>
        <dbReference type="SAM" id="Phobius"/>
    </source>
</evidence>